<dbReference type="RefSeq" id="WP_013645222.1">
    <property type="nucleotide sequence ID" value="NC_015216.1"/>
</dbReference>
<organism evidence="2 3">
    <name type="scientific">Methanobacterium lacus (strain AL-21)</name>
    <dbReference type="NCBI Taxonomy" id="877455"/>
    <lineage>
        <taxon>Archaea</taxon>
        <taxon>Methanobacteriati</taxon>
        <taxon>Methanobacteriota</taxon>
        <taxon>Methanomada group</taxon>
        <taxon>Methanobacteria</taxon>
        <taxon>Methanobacteriales</taxon>
        <taxon>Methanobacteriaceae</taxon>
        <taxon>Methanobacterium</taxon>
    </lineage>
</organism>
<dbReference type="AlphaFoldDB" id="F0T9C0"/>
<dbReference type="Proteomes" id="UP000007490">
    <property type="component" value="Chromosome"/>
</dbReference>
<proteinExistence type="predicted"/>
<evidence type="ECO:0000313" key="2">
    <source>
        <dbReference type="EMBL" id="ADZ09871.1"/>
    </source>
</evidence>
<feature type="transmembrane region" description="Helical" evidence="1">
    <location>
        <begin position="7"/>
        <end position="28"/>
    </location>
</feature>
<reference evidence="2 3" key="2">
    <citation type="journal article" date="2014" name="Int. J. Syst. Evol. Microbiol.">
        <title>Methanobacterium paludis sp. nov. and a novel strain of Methanobacterium lacus isolated from northern peatlands.</title>
        <authorList>
            <person name="Cadillo-Quiroz H."/>
            <person name="Brauer S.L."/>
            <person name="Goodson N."/>
            <person name="Yavitt J.B."/>
            <person name="Zinder S.H."/>
        </authorList>
    </citation>
    <scope>NUCLEOTIDE SEQUENCE [LARGE SCALE GENOMIC DNA]</scope>
    <source>
        <strain evidence="2 3">AL-21</strain>
    </source>
</reference>
<name>F0T9C0_METLA</name>
<sequence>MLKRYSTLSAIIIGIFFVGFLTFILPANIPGSDILVILIFIVGGFTSTYLSKTNKAIIGFYEGLTGSIVGYLPMILIFRSVTSVLIILMIINPILGFLGGFIAKYWRTRLNNKNP</sequence>
<dbReference type="GeneID" id="10278102"/>
<evidence type="ECO:0008006" key="4">
    <source>
        <dbReference type="Google" id="ProtNLM"/>
    </source>
</evidence>
<reference evidence="3" key="1">
    <citation type="submission" date="2011-02" db="EMBL/GenBank/DDBJ databases">
        <title>Complete sequence of Methanobacterium sp. AL-21.</title>
        <authorList>
            <consortium name="US DOE Joint Genome Institute"/>
            <person name="Lucas S."/>
            <person name="Copeland A."/>
            <person name="Lapidus A."/>
            <person name="Cheng J.-F."/>
            <person name="Goodwin L."/>
            <person name="Pitluck S."/>
            <person name="Chertkov O."/>
            <person name="Detter J.C."/>
            <person name="Han C."/>
            <person name="Tapia R."/>
            <person name="Land M."/>
            <person name="Hauser L."/>
            <person name="Kyrpides N."/>
            <person name="Ivanova N."/>
            <person name="Mikhailova N."/>
            <person name="Pagani I."/>
            <person name="Cadillo-Quiroz H."/>
            <person name="Imachi H."/>
            <person name="Zinder S."/>
            <person name="Liu W."/>
            <person name="Woyke T."/>
        </authorList>
    </citation>
    <scope>NUCLEOTIDE SEQUENCE [LARGE SCALE GENOMIC DNA]</scope>
    <source>
        <strain evidence="3">AL-21</strain>
    </source>
</reference>
<accession>F0T9C0</accession>
<feature type="transmembrane region" description="Helical" evidence="1">
    <location>
        <begin position="34"/>
        <end position="51"/>
    </location>
</feature>
<feature type="transmembrane region" description="Helical" evidence="1">
    <location>
        <begin position="58"/>
        <end position="78"/>
    </location>
</feature>
<evidence type="ECO:0000256" key="1">
    <source>
        <dbReference type="SAM" id="Phobius"/>
    </source>
</evidence>
<feature type="transmembrane region" description="Helical" evidence="1">
    <location>
        <begin position="84"/>
        <end position="106"/>
    </location>
</feature>
<keyword evidence="1" id="KW-0472">Membrane</keyword>
<keyword evidence="3" id="KW-1185">Reference proteome</keyword>
<evidence type="ECO:0000313" key="3">
    <source>
        <dbReference type="Proteomes" id="UP000007490"/>
    </source>
</evidence>
<dbReference type="KEGG" id="mel:Metbo_1645"/>
<dbReference type="eggNOG" id="arCOG11273">
    <property type="taxonomic scope" value="Archaea"/>
</dbReference>
<dbReference type="EMBL" id="CP002551">
    <property type="protein sequence ID" value="ADZ09871.1"/>
    <property type="molecule type" value="Genomic_DNA"/>
</dbReference>
<protein>
    <recommendedName>
        <fullName evidence="4">TIGR04086 family membrane protein</fullName>
    </recommendedName>
</protein>
<keyword evidence="1" id="KW-1133">Transmembrane helix</keyword>
<keyword evidence="1" id="KW-0812">Transmembrane</keyword>
<dbReference type="OrthoDB" id="384108at2157"/>
<dbReference type="HOGENOM" id="CLU_2103517_0_0_2"/>
<gene>
    <name evidence="2" type="ordered locus">Metbo_1645</name>
</gene>